<keyword evidence="3" id="KW-1185">Reference proteome</keyword>
<dbReference type="AlphaFoldDB" id="V9H9S5"/>
<feature type="transmembrane region" description="Helical" evidence="1">
    <location>
        <begin position="191"/>
        <end position="210"/>
    </location>
</feature>
<reference evidence="2 3" key="1">
    <citation type="submission" date="2010-03" db="EMBL/GenBank/DDBJ databases">
        <authorList>
            <consortium name="The Broad Institute Genome Sequencing Platform"/>
            <person name="Ward D."/>
            <person name="Earl A."/>
            <person name="Feldgarden M."/>
            <person name="Gevers D."/>
            <person name="Young S."/>
            <person name="Zeng Q."/>
            <person name="Koehrsen M."/>
            <person name="Alvarado L."/>
            <person name="Berlin A.M."/>
            <person name="Borenstein D."/>
            <person name="Chapman S.B."/>
            <person name="Chen Z."/>
            <person name="Engels R."/>
            <person name="Freedman E."/>
            <person name="Gellesch M."/>
            <person name="Goldberg J."/>
            <person name="Griggs A."/>
            <person name="Gujja S."/>
            <person name="Heilman E.R."/>
            <person name="Heiman D.I."/>
            <person name="Hepburn T.A."/>
            <person name="Howarth C."/>
            <person name="Jen D."/>
            <person name="Larson L."/>
            <person name="Mehta T."/>
            <person name="Park D."/>
            <person name="Pearson M."/>
            <person name="Richards J."/>
            <person name="Roberts A."/>
            <person name="Saif S."/>
            <person name="Shea T.D."/>
            <person name="Shenoy N."/>
            <person name="Sisk P."/>
            <person name="Stolte C."/>
            <person name="Sykes S.N."/>
            <person name="Walk T."/>
            <person name="White J."/>
            <person name="Yandava C."/>
            <person name="Izard J."/>
            <person name="Baranova O.V."/>
            <person name="Blanton J.M."/>
            <person name="Tanner A.C."/>
            <person name="Dewhirst F."/>
            <person name="Haas B."/>
            <person name="Nusbaum C."/>
            <person name="Birren B."/>
        </authorList>
    </citation>
    <scope>NUCLEOTIDE SEQUENCE [LARGE SCALE GENOMIC DNA]</scope>
    <source>
        <strain evidence="2 3">ATCC 29453</strain>
    </source>
</reference>
<proteinExistence type="predicted"/>
<evidence type="ECO:0000313" key="2">
    <source>
        <dbReference type="EMBL" id="EFG32034.2"/>
    </source>
</evidence>
<gene>
    <name evidence="2" type="ORF">HMPREF9021_00439</name>
</gene>
<dbReference type="Proteomes" id="UP000017813">
    <property type="component" value="Unassembled WGS sequence"/>
</dbReference>
<dbReference type="EMBL" id="ADCY02000051">
    <property type="protein sequence ID" value="EFG32034.2"/>
    <property type="molecule type" value="Genomic_DNA"/>
</dbReference>
<dbReference type="STRING" id="641147.HMPREF9021_00439"/>
<keyword evidence="1" id="KW-0812">Transmembrane</keyword>
<evidence type="ECO:0000256" key="1">
    <source>
        <dbReference type="SAM" id="Phobius"/>
    </source>
</evidence>
<reference evidence="2 3" key="2">
    <citation type="submission" date="2011-10" db="EMBL/GenBank/DDBJ databases">
        <title>The Genome Sequence of Simonsiella muelleri ATCC 29453.</title>
        <authorList>
            <consortium name="The Broad Institute Genome Sequencing Platform"/>
            <consortium name="The Broad Institute Genome Sequencing Center for Infectious Disease"/>
            <person name="Earl A."/>
            <person name="Ward D."/>
            <person name="Feldgarden M."/>
            <person name="Gevers D."/>
            <person name="Izard J."/>
            <person name="Baranova O.V."/>
            <person name="Blanton J.M."/>
            <person name="Tanner A.C."/>
            <person name="Dewhirst F."/>
            <person name="Young S.K."/>
            <person name="Zeng Q."/>
            <person name="Gargeya S."/>
            <person name="Fitzgerald M."/>
            <person name="Haas B."/>
            <person name="Abouelleil A."/>
            <person name="Alvarado L."/>
            <person name="Arachchi H.M."/>
            <person name="Berlin A."/>
            <person name="Brown A."/>
            <person name="Chapman S.B."/>
            <person name="Chen Z."/>
            <person name="Dunbar C."/>
            <person name="Freedman E."/>
            <person name="Gearin G."/>
            <person name="Goldberg J."/>
            <person name="Griggs A."/>
            <person name="Gujja S."/>
            <person name="Heiman D."/>
            <person name="Howarth C."/>
            <person name="Larson L."/>
            <person name="Lui A."/>
            <person name="MacDonald P.J.P."/>
            <person name="Montmayeur A."/>
            <person name="Murphy C."/>
            <person name="Neiman D."/>
            <person name="Pearson M."/>
            <person name="Priest M."/>
            <person name="Roberts A."/>
            <person name="Saif S."/>
            <person name="Shea T."/>
            <person name="Shenoy N."/>
            <person name="Sisk P."/>
            <person name="Stolte C."/>
            <person name="Sykes S."/>
            <person name="Wortman J."/>
            <person name="Nusbaum C."/>
            <person name="Birren B."/>
        </authorList>
    </citation>
    <scope>NUCLEOTIDE SEQUENCE [LARGE SCALE GENOMIC DNA]</scope>
    <source>
        <strain evidence="2 3">ATCC 29453</strain>
    </source>
</reference>
<organism evidence="2 3">
    <name type="scientific">Simonsiella muelleri ATCC 29453</name>
    <dbReference type="NCBI Taxonomy" id="641147"/>
    <lineage>
        <taxon>Bacteria</taxon>
        <taxon>Pseudomonadati</taxon>
        <taxon>Pseudomonadota</taxon>
        <taxon>Betaproteobacteria</taxon>
        <taxon>Neisseriales</taxon>
        <taxon>Neisseriaceae</taxon>
        <taxon>Simonsiella</taxon>
    </lineage>
</organism>
<name>V9H9S5_9NEIS</name>
<keyword evidence="1" id="KW-1133">Transmembrane helix</keyword>
<comment type="caution">
    <text evidence="2">The sequence shown here is derived from an EMBL/GenBank/DDBJ whole genome shotgun (WGS) entry which is preliminary data.</text>
</comment>
<evidence type="ECO:0000313" key="3">
    <source>
        <dbReference type="Proteomes" id="UP000017813"/>
    </source>
</evidence>
<accession>V9H9S5</accession>
<keyword evidence="1" id="KW-0472">Membrane</keyword>
<dbReference type="HOGENOM" id="CLU_1249926_0_0_4"/>
<sequence length="221" mass="26483">MIVYILNELLFVNLVVYRKRYYSDGYFNLKWDKYYTVTTIIVLMIVLFFLQLFNFKIHDLENNKVENTFSGSVVNGDSENYWYNDDGYAILRSKSFETARYAPETAWFLFLENKDKKRIGFIACSLLLKENCSNFWEKIPKNEVVKISYQKIDGIDYYIGGENLLILTGLESSRISISKLQLIQKYYNELFYYKLFIFLVILMNFILYFWNKYLYTSSCEV</sequence>
<protein>
    <submittedName>
        <fullName evidence="2">Uncharacterized protein</fullName>
    </submittedName>
</protein>
<feature type="transmembrane region" description="Helical" evidence="1">
    <location>
        <begin position="34"/>
        <end position="55"/>
    </location>
</feature>